<protein>
    <submittedName>
        <fullName evidence="2">PE-PGRS family protein</fullName>
    </submittedName>
</protein>
<dbReference type="EMBL" id="VIGB01000003">
    <property type="protein sequence ID" value="TQF01232.1"/>
    <property type="molecule type" value="Genomic_DNA"/>
</dbReference>
<feature type="region of interest" description="Disordered" evidence="1">
    <location>
        <begin position="1"/>
        <end position="24"/>
    </location>
</feature>
<dbReference type="Pfam" id="PF19379">
    <property type="entry name" value="DUF5954"/>
    <property type="match status" value="1"/>
</dbReference>
<comment type="caution">
    <text evidence="2">The sequence shown here is derived from an EMBL/GenBank/DDBJ whole genome shotgun (WGS) entry which is preliminary data.</text>
</comment>
<proteinExistence type="predicted"/>
<feature type="compositionally biased region" description="Basic and acidic residues" evidence="1">
    <location>
        <begin position="311"/>
        <end position="321"/>
    </location>
</feature>
<dbReference type="RefSeq" id="WP_141631966.1">
    <property type="nucleotide sequence ID" value="NZ_VIGB01000003.1"/>
</dbReference>
<evidence type="ECO:0000313" key="3">
    <source>
        <dbReference type="Proteomes" id="UP000319103"/>
    </source>
</evidence>
<accession>A0A540VWT8</accession>
<organism evidence="2 3">
    <name type="scientific">Kitasatospora acidiphila</name>
    <dbReference type="NCBI Taxonomy" id="2567942"/>
    <lineage>
        <taxon>Bacteria</taxon>
        <taxon>Bacillati</taxon>
        <taxon>Actinomycetota</taxon>
        <taxon>Actinomycetes</taxon>
        <taxon>Kitasatosporales</taxon>
        <taxon>Streptomycetaceae</taxon>
        <taxon>Kitasatospora</taxon>
    </lineage>
</organism>
<dbReference type="AlphaFoldDB" id="A0A540VWT8"/>
<sequence>MTDDSPNIPGQRNTRATTPDEPIAALKDIEAWQARDRYPELRGFSGPVFGIATELAEGGWQLCRHLGHPDPQSSRDSMALMFRQRAAAAEAAGEASAQREFLAAAKRLDWEVVDELAVLGRRYRVVRAELFIRSGADGPEPPRPTDPDPHPVGHAFGDDDGLDGLPLDPGAPTELCEGVLKLQLLRLVRPARSLAPGAVRDAEAARRDHPDGVLLPTAFSIAEQSTFGWRPEPAVLCRTPQAARDFLSMDLRVMSPVMRGLDAAERAVYAEAADLLDDTRCDEVEVAGRLLRVIRVERLLRMGPDGPEGPRPSDRSQEPPLKVHDHQLRERGLVDADGYPTELPLPISPAAKELARLFEEALALRAERDAKHGRQGGHRKRRH</sequence>
<dbReference type="OrthoDB" id="3450280at2"/>
<keyword evidence="3" id="KW-1185">Reference proteome</keyword>
<dbReference type="Proteomes" id="UP000319103">
    <property type="component" value="Unassembled WGS sequence"/>
</dbReference>
<evidence type="ECO:0000313" key="2">
    <source>
        <dbReference type="EMBL" id="TQF01232.1"/>
    </source>
</evidence>
<feature type="region of interest" description="Disordered" evidence="1">
    <location>
        <begin position="301"/>
        <end position="321"/>
    </location>
</feature>
<evidence type="ECO:0000256" key="1">
    <source>
        <dbReference type="SAM" id="MobiDB-lite"/>
    </source>
</evidence>
<name>A0A540VWT8_9ACTN</name>
<feature type="compositionally biased region" description="Polar residues" evidence="1">
    <location>
        <begin position="1"/>
        <end position="17"/>
    </location>
</feature>
<gene>
    <name evidence="2" type="ORF">E6W39_02000</name>
</gene>
<feature type="region of interest" description="Disordered" evidence="1">
    <location>
        <begin position="134"/>
        <end position="169"/>
    </location>
</feature>
<dbReference type="InterPro" id="IPR045998">
    <property type="entry name" value="DUF5954"/>
</dbReference>
<reference evidence="2 3" key="1">
    <citation type="submission" date="2019-06" db="EMBL/GenBank/DDBJ databases">
        <title>Description of Kitasatospora acidophila sp. nov. isolated from pine grove soil, and reclassification of Streptomyces novaecaesareae to Kitasatospora novaeceasareae comb. nov.</title>
        <authorList>
            <person name="Kim M.J."/>
        </authorList>
    </citation>
    <scope>NUCLEOTIDE SEQUENCE [LARGE SCALE GENOMIC DNA]</scope>
    <source>
        <strain evidence="2 3">MMS16-CNU292</strain>
    </source>
</reference>